<protein>
    <submittedName>
        <fullName evidence="1">Uncharacterized protein</fullName>
    </submittedName>
</protein>
<evidence type="ECO:0000313" key="1">
    <source>
        <dbReference type="EMBL" id="CAF4184445.1"/>
    </source>
</evidence>
<comment type="caution">
    <text evidence="1">The sequence shown here is derived from an EMBL/GenBank/DDBJ whole genome shotgun (WGS) entry which is preliminary data.</text>
</comment>
<sequence>LQMLIQKIERREMQLLDMVRRKMLHQQHHLLKEAELHRLDDEIRKKLQTEERQDIVESGIKSTKLKTLALEI</sequence>
<proteinExistence type="predicted"/>
<dbReference type="AlphaFoldDB" id="A0A820A246"/>
<dbReference type="EMBL" id="CAJOBD010012799">
    <property type="protein sequence ID" value="CAF4184445.1"/>
    <property type="molecule type" value="Genomic_DNA"/>
</dbReference>
<dbReference type="Proteomes" id="UP000663836">
    <property type="component" value="Unassembled WGS sequence"/>
</dbReference>
<reference evidence="1" key="1">
    <citation type="submission" date="2021-02" db="EMBL/GenBank/DDBJ databases">
        <authorList>
            <person name="Nowell W R."/>
        </authorList>
    </citation>
    <scope>NUCLEOTIDE SEQUENCE</scope>
</reference>
<organism evidence="1 2">
    <name type="scientific">Rotaria sordida</name>
    <dbReference type="NCBI Taxonomy" id="392033"/>
    <lineage>
        <taxon>Eukaryota</taxon>
        <taxon>Metazoa</taxon>
        <taxon>Spiralia</taxon>
        <taxon>Gnathifera</taxon>
        <taxon>Rotifera</taxon>
        <taxon>Eurotatoria</taxon>
        <taxon>Bdelloidea</taxon>
        <taxon>Philodinida</taxon>
        <taxon>Philodinidae</taxon>
        <taxon>Rotaria</taxon>
    </lineage>
</organism>
<accession>A0A820A246</accession>
<name>A0A820A246_9BILA</name>
<feature type="non-terminal residue" evidence="1">
    <location>
        <position position="1"/>
    </location>
</feature>
<gene>
    <name evidence="1" type="ORF">JBS370_LOCUS35688</name>
</gene>
<evidence type="ECO:0000313" key="2">
    <source>
        <dbReference type="Proteomes" id="UP000663836"/>
    </source>
</evidence>